<dbReference type="Pfam" id="PF10544">
    <property type="entry name" value="T5orf172"/>
    <property type="match status" value="1"/>
</dbReference>
<evidence type="ECO:0000256" key="1">
    <source>
        <dbReference type="SAM" id="MobiDB-lite"/>
    </source>
</evidence>
<evidence type="ECO:0000313" key="3">
    <source>
        <dbReference type="EMBL" id="KAK4498864.1"/>
    </source>
</evidence>
<keyword evidence="4" id="KW-1185">Reference proteome</keyword>
<evidence type="ECO:0000313" key="4">
    <source>
        <dbReference type="Proteomes" id="UP001305779"/>
    </source>
</evidence>
<organism evidence="3 4">
    <name type="scientific">Zasmidium cellare</name>
    <name type="common">Wine cellar mold</name>
    <name type="synonym">Racodium cellare</name>
    <dbReference type="NCBI Taxonomy" id="395010"/>
    <lineage>
        <taxon>Eukaryota</taxon>
        <taxon>Fungi</taxon>
        <taxon>Dikarya</taxon>
        <taxon>Ascomycota</taxon>
        <taxon>Pezizomycotina</taxon>
        <taxon>Dothideomycetes</taxon>
        <taxon>Dothideomycetidae</taxon>
        <taxon>Mycosphaerellales</taxon>
        <taxon>Mycosphaerellaceae</taxon>
        <taxon>Zasmidium</taxon>
    </lineage>
</organism>
<feature type="region of interest" description="Disordered" evidence="1">
    <location>
        <begin position="1"/>
        <end position="68"/>
    </location>
</feature>
<protein>
    <recommendedName>
        <fullName evidence="2">Bacteriophage T5 Orf172 DNA-binding domain-containing protein</fullName>
    </recommendedName>
</protein>
<sequence>MPESQSSAVEDVADNDVDMDDDPFIATPNSTRPTSPIDAEETDPTHATEDDPNPDPNPQPSSSQSTLERTFVPGASSTWPLWRVCQEVRHLLFEPLPNPKANGVLYAISSPEHNKVKIGYTMRKNPHERFRELERQYGEPLGHPWYLEGIPYVQLLRLEELVHADLAKYQCDLRVPFGRGNGVRVHREWFDVDLQTAERTVKFWWAAMQHLGIRPGKKLPEGVRDRLTTQGDMLDVKEQNVDGRFGDYRDHETTLKLWSQLLQLPRPGTKTWMDRWPDCWFLLRGGHLRRAPPEDDDTDRELDAQIE</sequence>
<dbReference type="EMBL" id="JAXOVC010000007">
    <property type="protein sequence ID" value="KAK4498864.1"/>
    <property type="molecule type" value="Genomic_DNA"/>
</dbReference>
<dbReference type="Proteomes" id="UP001305779">
    <property type="component" value="Unassembled WGS sequence"/>
</dbReference>
<dbReference type="InterPro" id="IPR018306">
    <property type="entry name" value="Phage_T5_Orf172_DNA-bd"/>
</dbReference>
<name>A0ABR0EBI8_ZASCE</name>
<gene>
    <name evidence="3" type="ORF">PRZ48_009374</name>
</gene>
<evidence type="ECO:0000259" key="2">
    <source>
        <dbReference type="SMART" id="SM00974"/>
    </source>
</evidence>
<dbReference type="SMART" id="SM00974">
    <property type="entry name" value="T5orf172"/>
    <property type="match status" value="1"/>
</dbReference>
<reference evidence="3 4" key="1">
    <citation type="journal article" date="2023" name="G3 (Bethesda)">
        <title>A chromosome-level genome assembly of Zasmidium syzygii isolated from banana leaves.</title>
        <authorList>
            <person name="van Westerhoven A.C."/>
            <person name="Mehrabi R."/>
            <person name="Talebi R."/>
            <person name="Steentjes M.B.F."/>
            <person name="Corcolon B."/>
            <person name="Chong P.A."/>
            <person name="Kema G.H.J."/>
            <person name="Seidl M.F."/>
        </authorList>
    </citation>
    <scope>NUCLEOTIDE SEQUENCE [LARGE SCALE GENOMIC DNA]</scope>
    <source>
        <strain evidence="3 4">P124</strain>
    </source>
</reference>
<accession>A0ABR0EBI8</accession>
<proteinExistence type="predicted"/>
<feature type="compositionally biased region" description="Acidic residues" evidence="1">
    <location>
        <begin position="11"/>
        <end position="23"/>
    </location>
</feature>
<feature type="domain" description="Bacteriophage T5 Orf172 DNA-binding" evidence="2">
    <location>
        <begin position="110"/>
        <end position="204"/>
    </location>
</feature>
<comment type="caution">
    <text evidence="3">The sequence shown here is derived from an EMBL/GenBank/DDBJ whole genome shotgun (WGS) entry which is preliminary data.</text>
</comment>